<dbReference type="Proteomes" id="UP000494256">
    <property type="component" value="Unassembled WGS sequence"/>
</dbReference>
<gene>
    <name evidence="1" type="ORF">APLA_LOCUS10490</name>
</gene>
<organism evidence="1 2">
    <name type="scientific">Arctia plantaginis</name>
    <name type="common">Wood tiger moth</name>
    <name type="synonym">Phalaena plantaginis</name>
    <dbReference type="NCBI Taxonomy" id="874455"/>
    <lineage>
        <taxon>Eukaryota</taxon>
        <taxon>Metazoa</taxon>
        <taxon>Ecdysozoa</taxon>
        <taxon>Arthropoda</taxon>
        <taxon>Hexapoda</taxon>
        <taxon>Insecta</taxon>
        <taxon>Pterygota</taxon>
        <taxon>Neoptera</taxon>
        <taxon>Endopterygota</taxon>
        <taxon>Lepidoptera</taxon>
        <taxon>Glossata</taxon>
        <taxon>Ditrysia</taxon>
        <taxon>Noctuoidea</taxon>
        <taxon>Erebidae</taxon>
        <taxon>Arctiinae</taxon>
        <taxon>Arctia</taxon>
    </lineage>
</organism>
<proteinExistence type="predicted"/>
<sequence length="73" mass="8248">MEASQWSHVSTRENPADCASRGVSLMHNTLWFYGPQFLKDTTITSKILMDAHTNLEQSVETHFATVPDGTDFF</sequence>
<protein>
    <submittedName>
        <fullName evidence="1">Uncharacterized protein</fullName>
    </submittedName>
</protein>
<name>A0A8S1AGK5_ARCPL</name>
<reference evidence="1 2" key="1">
    <citation type="submission" date="2020-04" db="EMBL/GenBank/DDBJ databases">
        <authorList>
            <person name="Wallbank WR R."/>
            <person name="Pardo Diaz C."/>
            <person name="Kozak K."/>
            <person name="Martin S."/>
            <person name="Jiggins C."/>
            <person name="Moest M."/>
            <person name="Warren A I."/>
            <person name="Byers J.R.P. K."/>
            <person name="Montejo-Kovacevich G."/>
            <person name="Yen C E."/>
        </authorList>
    </citation>
    <scope>NUCLEOTIDE SEQUENCE [LARGE SCALE GENOMIC DNA]</scope>
</reference>
<dbReference type="AlphaFoldDB" id="A0A8S1AGK5"/>
<evidence type="ECO:0000313" key="2">
    <source>
        <dbReference type="Proteomes" id="UP000494256"/>
    </source>
</evidence>
<dbReference type="EMBL" id="CADEBD010000314">
    <property type="protein sequence ID" value="CAB3243702.1"/>
    <property type="molecule type" value="Genomic_DNA"/>
</dbReference>
<comment type="caution">
    <text evidence="1">The sequence shown here is derived from an EMBL/GenBank/DDBJ whole genome shotgun (WGS) entry which is preliminary data.</text>
</comment>
<evidence type="ECO:0000313" key="1">
    <source>
        <dbReference type="EMBL" id="CAB3243702.1"/>
    </source>
</evidence>
<dbReference type="OrthoDB" id="6884957at2759"/>
<accession>A0A8S1AGK5</accession>